<dbReference type="EMBL" id="MHRK01000045">
    <property type="protein sequence ID" value="OHA22943.1"/>
    <property type="molecule type" value="Genomic_DNA"/>
</dbReference>
<evidence type="ECO:0000256" key="3">
    <source>
        <dbReference type="ARBA" id="ARBA00022980"/>
    </source>
</evidence>
<dbReference type="InterPro" id="IPR036510">
    <property type="entry name" value="Ribosomal_bS20_sf"/>
</dbReference>
<dbReference type="Pfam" id="PF01649">
    <property type="entry name" value="Ribosomal_S20p"/>
    <property type="match status" value="1"/>
</dbReference>
<dbReference type="AlphaFoldDB" id="A0A1G2MGI3"/>
<sequence>MAITSSAKKALRASENKAIFNLRRKRAMDNTVTEIKKMVAAKKVKEALSLVPKAYKAIDKAAKGNTIKKGAANRKKARLMAFVNKASK</sequence>
<dbReference type="Proteomes" id="UP000177130">
    <property type="component" value="Unassembled WGS sequence"/>
</dbReference>
<evidence type="ECO:0000256" key="5">
    <source>
        <dbReference type="ARBA" id="ARBA00035136"/>
    </source>
</evidence>
<comment type="caution">
    <text evidence="7">The sequence shown here is derived from an EMBL/GenBank/DDBJ whole genome shotgun (WGS) entry which is preliminary data.</text>
</comment>
<proteinExistence type="predicted"/>
<dbReference type="GO" id="GO:0005840">
    <property type="term" value="C:ribosome"/>
    <property type="evidence" value="ECO:0007669"/>
    <property type="project" value="UniProtKB-KW"/>
</dbReference>
<dbReference type="GO" id="GO:0019843">
    <property type="term" value="F:rRNA binding"/>
    <property type="evidence" value="ECO:0007669"/>
    <property type="project" value="UniProtKB-KW"/>
</dbReference>
<evidence type="ECO:0000256" key="1">
    <source>
        <dbReference type="ARBA" id="ARBA00022730"/>
    </source>
</evidence>
<evidence type="ECO:0000256" key="4">
    <source>
        <dbReference type="ARBA" id="ARBA00023274"/>
    </source>
</evidence>
<keyword evidence="4" id="KW-0687">Ribonucleoprotein</keyword>
<keyword evidence="1" id="KW-0699">rRNA-binding</keyword>
<evidence type="ECO:0000313" key="8">
    <source>
        <dbReference type="Proteomes" id="UP000177130"/>
    </source>
</evidence>
<dbReference type="InterPro" id="IPR002583">
    <property type="entry name" value="Ribosomal_bS20"/>
</dbReference>
<evidence type="ECO:0000256" key="6">
    <source>
        <dbReference type="ARBA" id="ARBA00035343"/>
    </source>
</evidence>
<evidence type="ECO:0000313" key="7">
    <source>
        <dbReference type="EMBL" id="OHA22943.1"/>
    </source>
</evidence>
<dbReference type="Gene3D" id="1.20.58.110">
    <property type="entry name" value="Ribosomal protein S20"/>
    <property type="match status" value="1"/>
</dbReference>
<name>A0A1G2MGI3_9BACT</name>
<dbReference type="GO" id="GO:0003735">
    <property type="term" value="F:structural constituent of ribosome"/>
    <property type="evidence" value="ECO:0007669"/>
    <property type="project" value="InterPro"/>
</dbReference>
<protein>
    <recommendedName>
        <fullName evidence="5">Small ribosomal subunit protein bS20</fullName>
    </recommendedName>
    <alternativeName>
        <fullName evidence="6">30S ribosomal protein S20</fullName>
    </alternativeName>
</protein>
<reference evidence="7 8" key="1">
    <citation type="journal article" date="2016" name="Nat. Commun.">
        <title>Thousands of microbial genomes shed light on interconnected biogeochemical processes in an aquifer system.</title>
        <authorList>
            <person name="Anantharaman K."/>
            <person name="Brown C.T."/>
            <person name="Hug L.A."/>
            <person name="Sharon I."/>
            <person name="Castelle C.J."/>
            <person name="Probst A.J."/>
            <person name="Thomas B.C."/>
            <person name="Singh A."/>
            <person name="Wilkins M.J."/>
            <person name="Karaoz U."/>
            <person name="Brodie E.L."/>
            <person name="Williams K.H."/>
            <person name="Hubbard S.S."/>
            <person name="Banfield J.F."/>
        </authorList>
    </citation>
    <scope>NUCLEOTIDE SEQUENCE [LARGE SCALE GENOMIC DNA]</scope>
</reference>
<dbReference type="GO" id="GO:0006412">
    <property type="term" value="P:translation"/>
    <property type="evidence" value="ECO:0007669"/>
    <property type="project" value="InterPro"/>
</dbReference>
<dbReference type="GO" id="GO:1990904">
    <property type="term" value="C:ribonucleoprotein complex"/>
    <property type="evidence" value="ECO:0007669"/>
    <property type="project" value="UniProtKB-KW"/>
</dbReference>
<keyword evidence="3" id="KW-0689">Ribosomal protein</keyword>
<accession>A0A1G2MGI3</accession>
<dbReference type="SUPFAM" id="SSF46992">
    <property type="entry name" value="Ribosomal protein S20"/>
    <property type="match status" value="1"/>
</dbReference>
<dbReference type="NCBIfam" id="TIGR00029">
    <property type="entry name" value="S20"/>
    <property type="match status" value="1"/>
</dbReference>
<gene>
    <name evidence="7" type="ORF">A3C72_03995</name>
</gene>
<keyword evidence="2" id="KW-0694">RNA-binding</keyword>
<evidence type="ECO:0000256" key="2">
    <source>
        <dbReference type="ARBA" id="ARBA00022884"/>
    </source>
</evidence>
<organism evidence="7 8">
    <name type="scientific">Candidatus Taylorbacteria bacterium RIFCSPHIGHO2_02_FULL_43_32b</name>
    <dbReference type="NCBI Taxonomy" id="1802306"/>
    <lineage>
        <taxon>Bacteria</taxon>
        <taxon>Candidatus Tayloriibacteriota</taxon>
    </lineage>
</organism>
<dbReference type="STRING" id="1802306.A3C72_03995"/>